<keyword evidence="6" id="KW-1185">Reference proteome</keyword>
<sequence length="813" mass="92202">MATLTLISSHDLKVTIAIVHVLIDVVVAAIRHIKYSNKLCVAVKPAISITYCIRINNNHEPLLSKLLTLGNDKSSSCLNCENVLCVIIQPYIVLVLIKEEYLAAMIHVGDNTWNLRIFITDLQVEKHLRVKGDQHIGGIMLQLVDPENPKDWSDHALWWPEKNMWLTRTRSTLDQVGVQADCLLHFTPMHKILRVQLPDLRYLDCRVDFSIKTFAAVVNLCKDLDIRHPEELSLCKPLEADHLKKNFGKFPQKKIPIAEPNGTVYLQPAPDTNSFIPINSAYHGSNGSLDRTQNGNFLCAPVSPYGTTPRRAGTAPGTPISSPTGTWKHSSNGYMTYDSGSSLGDFQENLAASPRSPSPDVRSRLVRPKSLIEKARMNVGWLDSSLSIMEQGIREYDTLSLRFKYYTFFDLNPKYDQVRINQLYEQAKWAILNEELDCTEEESLMFAALQFQINQQNETYQGIDSGIDSMNTANGTDDDIDSALNELQISLEGPNANVDGNITKIPELSDYLRFLKPRKFTMKGYKRYFFTYRDLHLHLYKSAEESRRAAPAITINLRGCEVTPDIVLSQGKFAIRLEVPPEGSNGPNSEVWIRCENEEQYAKWMAACRLASKGRSLADSSYESEVSNIQTLLNLQKPAHGVAVNVDPRSIETVDYLPPRMLRKLSSKAAQRILEAHANVRKLSLMDAKLKYIQAWQSLPNFGVSLFVIKFDGHKKEELLGVAYNRIMRMDLGSGDHIKTWRYNTMKAWNVNWGIKCMMIQFHDENVVFSVQSADCKVVHEFIGGYIFMSMRSKENNQTLNEEMFHKLTGGWV</sequence>
<dbReference type="OMA" id="PEHGIHY"/>
<dbReference type="InterPro" id="IPR019747">
    <property type="entry name" value="FERM_CS"/>
</dbReference>
<evidence type="ECO:0000256" key="3">
    <source>
        <dbReference type="SAM" id="MobiDB-lite"/>
    </source>
</evidence>
<dbReference type="STRING" id="7375.A0A0L0BYT6"/>
<comment type="caution">
    <text evidence="5">The sequence shown here is derived from an EMBL/GenBank/DDBJ whole genome shotgun (WGS) entry which is preliminary data.</text>
</comment>
<dbReference type="SUPFAM" id="SSF47031">
    <property type="entry name" value="Second domain of FERM"/>
    <property type="match status" value="1"/>
</dbReference>
<dbReference type="InterPro" id="IPR037837">
    <property type="entry name" value="PH_Kindlin/fermitin"/>
</dbReference>
<proteinExistence type="inferred from homology"/>
<dbReference type="FunFam" id="2.30.29.30:FF:000502">
    <property type="entry name" value="Unc-112-related protein"/>
    <property type="match status" value="1"/>
</dbReference>
<dbReference type="CDD" id="cd01237">
    <property type="entry name" value="PH_fermitin"/>
    <property type="match status" value="1"/>
</dbReference>
<dbReference type="PANTHER" id="PTHR16160">
    <property type="entry name" value="FERMITIN 2-RELATED"/>
    <property type="match status" value="1"/>
</dbReference>
<dbReference type="GO" id="GO:0048731">
    <property type="term" value="P:system development"/>
    <property type="evidence" value="ECO:0007669"/>
    <property type="project" value="UniProtKB-ARBA"/>
</dbReference>
<comment type="similarity">
    <text evidence="1">Belongs to the kindlin family.</text>
</comment>
<dbReference type="PROSITE" id="PS50003">
    <property type="entry name" value="PH_DOMAIN"/>
    <property type="match status" value="1"/>
</dbReference>
<dbReference type="FunFam" id="2.30.29.30:FF:000037">
    <property type="entry name" value="Fermitin family homolog 2"/>
    <property type="match status" value="1"/>
</dbReference>
<protein>
    <submittedName>
        <fullName evidence="5">Unc-112-related protein</fullName>
    </submittedName>
</protein>
<dbReference type="Pfam" id="PF00373">
    <property type="entry name" value="FERM_M"/>
    <property type="match status" value="1"/>
</dbReference>
<dbReference type="Pfam" id="PF18124">
    <property type="entry name" value="Kindlin_2_N"/>
    <property type="match status" value="1"/>
</dbReference>
<reference evidence="5 6" key="1">
    <citation type="journal article" date="2015" name="Nat. Commun.">
        <title>Lucilia cuprina genome unlocks parasitic fly biology to underpin future interventions.</title>
        <authorList>
            <person name="Anstead C.A."/>
            <person name="Korhonen P.K."/>
            <person name="Young N.D."/>
            <person name="Hall R.S."/>
            <person name="Jex A.R."/>
            <person name="Murali S.C."/>
            <person name="Hughes D.S."/>
            <person name="Lee S.F."/>
            <person name="Perry T."/>
            <person name="Stroehlein A.J."/>
            <person name="Ansell B.R."/>
            <person name="Breugelmans B."/>
            <person name="Hofmann A."/>
            <person name="Qu J."/>
            <person name="Dugan S."/>
            <person name="Lee S.L."/>
            <person name="Chao H."/>
            <person name="Dinh H."/>
            <person name="Han Y."/>
            <person name="Doddapaneni H.V."/>
            <person name="Worley K.C."/>
            <person name="Muzny D.M."/>
            <person name="Ioannidis P."/>
            <person name="Waterhouse R.M."/>
            <person name="Zdobnov E.M."/>
            <person name="James P.J."/>
            <person name="Bagnall N.H."/>
            <person name="Kotze A.C."/>
            <person name="Gibbs R.A."/>
            <person name="Richards S."/>
            <person name="Batterham P."/>
            <person name="Gasser R.B."/>
        </authorList>
    </citation>
    <scope>NUCLEOTIDE SEQUENCE [LARGE SCALE GENOMIC DNA]</scope>
    <source>
        <strain evidence="5 6">LS</strain>
        <tissue evidence="5">Full body</tissue>
    </source>
</reference>
<dbReference type="Gene3D" id="2.30.29.30">
    <property type="entry name" value="Pleckstrin-homology domain (PH domain)/Phosphotyrosine-binding domain (PTB)"/>
    <property type="match status" value="2"/>
</dbReference>
<dbReference type="GO" id="GO:0007229">
    <property type="term" value="P:integrin-mediated signaling pathway"/>
    <property type="evidence" value="ECO:0007669"/>
    <property type="project" value="InterPro"/>
</dbReference>
<dbReference type="Proteomes" id="UP000037069">
    <property type="component" value="Unassembled WGS sequence"/>
</dbReference>
<evidence type="ECO:0000256" key="1">
    <source>
        <dbReference type="ARBA" id="ARBA00008052"/>
    </source>
</evidence>
<dbReference type="CDD" id="cd13205">
    <property type="entry name" value="FERM_C_fermitin"/>
    <property type="match status" value="1"/>
</dbReference>
<accession>A0A0L0BYT6</accession>
<dbReference type="PROSITE" id="PS00661">
    <property type="entry name" value="FERM_2"/>
    <property type="match status" value="1"/>
</dbReference>
<dbReference type="InterPro" id="IPR011993">
    <property type="entry name" value="PH-like_dom_sf"/>
</dbReference>
<dbReference type="SUPFAM" id="SSF50729">
    <property type="entry name" value="PH domain-like"/>
    <property type="match status" value="2"/>
</dbReference>
<dbReference type="InterPro" id="IPR035963">
    <property type="entry name" value="FERM_2"/>
</dbReference>
<dbReference type="SMART" id="SM00295">
    <property type="entry name" value="B41"/>
    <property type="match status" value="1"/>
</dbReference>
<dbReference type="CDD" id="cd14473">
    <property type="entry name" value="FERM_B-lobe"/>
    <property type="match status" value="2"/>
</dbReference>
<dbReference type="PANTHER" id="PTHR16160:SF13">
    <property type="entry name" value="FERMITIN 2-RELATED"/>
    <property type="match status" value="1"/>
</dbReference>
<dbReference type="OrthoDB" id="10057618at2759"/>
<dbReference type="AlphaFoldDB" id="A0A0L0BYT6"/>
<dbReference type="InterPro" id="IPR014352">
    <property type="entry name" value="FERM/acyl-CoA-bd_prot_sf"/>
</dbReference>
<dbReference type="InterPro" id="IPR019749">
    <property type="entry name" value="Band_41_domain"/>
</dbReference>
<dbReference type="SMART" id="SM00233">
    <property type="entry name" value="PH"/>
    <property type="match status" value="1"/>
</dbReference>
<dbReference type="EMBL" id="JRES01001238">
    <property type="protein sequence ID" value="KNC24399.1"/>
    <property type="molecule type" value="Genomic_DNA"/>
</dbReference>
<evidence type="ECO:0000259" key="4">
    <source>
        <dbReference type="PROSITE" id="PS50003"/>
    </source>
</evidence>
<organism evidence="5 6">
    <name type="scientific">Lucilia cuprina</name>
    <name type="common">Green bottle fly</name>
    <name type="synonym">Australian sheep blowfly</name>
    <dbReference type="NCBI Taxonomy" id="7375"/>
    <lineage>
        <taxon>Eukaryota</taxon>
        <taxon>Metazoa</taxon>
        <taxon>Ecdysozoa</taxon>
        <taxon>Arthropoda</taxon>
        <taxon>Hexapoda</taxon>
        <taxon>Insecta</taxon>
        <taxon>Pterygota</taxon>
        <taxon>Neoptera</taxon>
        <taxon>Endopterygota</taxon>
        <taxon>Diptera</taxon>
        <taxon>Brachycera</taxon>
        <taxon>Muscomorpha</taxon>
        <taxon>Oestroidea</taxon>
        <taxon>Calliphoridae</taxon>
        <taxon>Luciliinae</taxon>
        <taxon>Lucilia</taxon>
    </lineage>
</organism>
<feature type="region of interest" description="Disordered" evidence="3">
    <location>
        <begin position="308"/>
        <end position="327"/>
    </location>
</feature>
<dbReference type="Gene3D" id="1.20.80.10">
    <property type="match status" value="1"/>
</dbReference>
<dbReference type="GO" id="GO:0048513">
    <property type="term" value="P:animal organ development"/>
    <property type="evidence" value="ECO:0007669"/>
    <property type="project" value="UniProtKB-ARBA"/>
</dbReference>
<evidence type="ECO:0000313" key="6">
    <source>
        <dbReference type="Proteomes" id="UP000037069"/>
    </source>
</evidence>
<dbReference type="CDD" id="cd17096">
    <property type="entry name" value="FERM_F1_kindlins"/>
    <property type="match status" value="1"/>
</dbReference>
<dbReference type="GO" id="GO:0005178">
    <property type="term" value="F:integrin binding"/>
    <property type="evidence" value="ECO:0007669"/>
    <property type="project" value="TreeGrafter"/>
</dbReference>
<gene>
    <name evidence="5" type="ORF">FF38_14184</name>
</gene>
<dbReference type="GO" id="GO:0030055">
    <property type="term" value="C:cell-substrate junction"/>
    <property type="evidence" value="ECO:0007669"/>
    <property type="project" value="TreeGrafter"/>
</dbReference>
<evidence type="ECO:0000256" key="2">
    <source>
        <dbReference type="ARBA" id="ARBA00022889"/>
    </source>
</evidence>
<dbReference type="Gene3D" id="3.10.20.90">
    <property type="entry name" value="Phosphatidylinositol 3-kinase Catalytic Subunit, Chain A, domain 1"/>
    <property type="match status" value="2"/>
</dbReference>
<dbReference type="InterPro" id="IPR001849">
    <property type="entry name" value="PH_domain"/>
</dbReference>
<evidence type="ECO:0000313" key="5">
    <source>
        <dbReference type="EMBL" id="KNC24399.1"/>
    </source>
</evidence>
<dbReference type="InterPro" id="IPR040790">
    <property type="entry name" value="Kindlin_2_N"/>
</dbReference>
<feature type="domain" description="PH" evidence="4">
    <location>
        <begin position="495"/>
        <end position="613"/>
    </location>
</feature>
<dbReference type="CDD" id="cd17095">
    <property type="entry name" value="FERM_F0_kindlins"/>
    <property type="match status" value="1"/>
</dbReference>
<name>A0A0L0BYT6_LUCCU</name>
<dbReference type="InterPro" id="IPR037843">
    <property type="entry name" value="Kindlin/fermitin"/>
</dbReference>
<dbReference type="InterPro" id="IPR019748">
    <property type="entry name" value="FERM_central"/>
</dbReference>
<dbReference type="GO" id="GO:0007160">
    <property type="term" value="P:cell-matrix adhesion"/>
    <property type="evidence" value="ECO:0007669"/>
    <property type="project" value="TreeGrafter"/>
</dbReference>
<keyword evidence="2" id="KW-0130">Cell adhesion</keyword>
<dbReference type="Pfam" id="PF00169">
    <property type="entry name" value="PH"/>
    <property type="match status" value="1"/>
</dbReference>